<dbReference type="EMBL" id="JAUIZM010000007">
    <property type="protein sequence ID" value="KAK1377384.1"/>
    <property type="molecule type" value="Genomic_DNA"/>
</dbReference>
<evidence type="ECO:0000313" key="2">
    <source>
        <dbReference type="EMBL" id="KAK1377384.1"/>
    </source>
</evidence>
<keyword evidence="3" id="KW-1185">Reference proteome</keyword>
<evidence type="ECO:0000256" key="1">
    <source>
        <dbReference type="SAM" id="MobiDB-lite"/>
    </source>
</evidence>
<organism evidence="2 3">
    <name type="scientific">Heracleum sosnowskyi</name>
    <dbReference type="NCBI Taxonomy" id="360622"/>
    <lineage>
        <taxon>Eukaryota</taxon>
        <taxon>Viridiplantae</taxon>
        <taxon>Streptophyta</taxon>
        <taxon>Embryophyta</taxon>
        <taxon>Tracheophyta</taxon>
        <taxon>Spermatophyta</taxon>
        <taxon>Magnoliopsida</taxon>
        <taxon>eudicotyledons</taxon>
        <taxon>Gunneridae</taxon>
        <taxon>Pentapetalae</taxon>
        <taxon>asterids</taxon>
        <taxon>campanulids</taxon>
        <taxon>Apiales</taxon>
        <taxon>Apiaceae</taxon>
        <taxon>Apioideae</taxon>
        <taxon>apioid superclade</taxon>
        <taxon>Tordylieae</taxon>
        <taxon>Tordyliinae</taxon>
        <taxon>Heracleum</taxon>
    </lineage>
</organism>
<evidence type="ECO:0000313" key="3">
    <source>
        <dbReference type="Proteomes" id="UP001237642"/>
    </source>
</evidence>
<reference evidence="2" key="1">
    <citation type="submission" date="2023-02" db="EMBL/GenBank/DDBJ databases">
        <title>Genome of toxic invasive species Heracleum sosnowskyi carries increased number of genes despite the absence of recent whole-genome duplications.</title>
        <authorList>
            <person name="Schelkunov M."/>
            <person name="Shtratnikova V."/>
            <person name="Makarenko M."/>
            <person name="Klepikova A."/>
            <person name="Omelchenko D."/>
            <person name="Novikova G."/>
            <person name="Obukhova E."/>
            <person name="Bogdanov V."/>
            <person name="Penin A."/>
            <person name="Logacheva M."/>
        </authorList>
    </citation>
    <scope>NUCLEOTIDE SEQUENCE</scope>
    <source>
        <strain evidence="2">Hsosn_3</strain>
        <tissue evidence="2">Leaf</tissue>
    </source>
</reference>
<accession>A0AAD8I2P1</accession>
<protein>
    <recommendedName>
        <fullName evidence="4">Ubiquitin-like protease family profile domain-containing protein</fullName>
    </recommendedName>
</protein>
<reference evidence="2" key="2">
    <citation type="submission" date="2023-05" db="EMBL/GenBank/DDBJ databases">
        <authorList>
            <person name="Schelkunov M.I."/>
        </authorList>
    </citation>
    <scope>NUCLEOTIDE SEQUENCE</scope>
    <source>
        <strain evidence="2">Hsosn_3</strain>
        <tissue evidence="2">Leaf</tissue>
    </source>
</reference>
<evidence type="ECO:0008006" key="4">
    <source>
        <dbReference type="Google" id="ProtNLM"/>
    </source>
</evidence>
<dbReference type="AlphaFoldDB" id="A0AAD8I2P1"/>
<feature type="region of interest" description="Disordered" evidence="1">
    <location>
        <begin position="31"/>
        <end position="50"/>
    </location>
</feature>
<gene>
    <name evidence="2" type="ORF">POM88_033577</name>
</gene>
<sequence>MSQIAELKAELKAVVNASNIPSPMSCKASCLGEKEEHEEHEEHEEDDGCVAIGPVDPSPPGKKIFLMPHNEDYHWILVMIWESEIFILNPLSSPKKFSELEAALVRAVRSYNAQTGRVNKNPKVQYLSWATKTRKSYKREELDDVRLETLGHIQGFVY</sequence>
<comment type="caution">
    <text evidence="2">The sequence shown here is derived from an EMBL/GenBank/DDBJ whole genome shotgun (WGS) entry which is preliminary data.</text>
</comment>
<name>A0AAD8I2P1_9APIA</name>
<dbReference type="Proteomes" id="UP001237642">
    <property type="component" value="Unassembled WGS sequence"/>
</dbReference>
<feature type="compositionally biased region" description="Acidic residues" evidence="1">
    <location>
        <begin position="38"/>
        <end position="48"/>
    </location>
</feature>
<proteinExistence type="predicted"/>